<dbReference type="CDD" id="cd00882">
    <property type="entry name" value="Ras_like_GTPase"/>
    <property type="match status" value="1"/>
</dbReference>
<dbReference type="InterPro" id="IPR009612">
    <property type="entry name" value="IcmF-rel"/>
</dbReference>
<dbReference type="Pfam" id="PF06744">
    <property type="entry name" value="IcmF_C"/>
    <property type="match status" value="1"/>
</dbReference>
<reference evidence="6 7" key="1">
    <citation type="submission" date="2018-05" db="EMBL/GenBank/DDBJ databases">
        <title>Genomic Encyclopedia of Type Strains, Phase IV (KMG-IV): sequencing the most valuable type-strain genomes for metagenomic binning, comparative biology and taxonomic classification.</title>
        <authorList>
            <person name="Goeker M."/>
        </authorList>
    </citation>
    <scope>NUCLEOTIDE SEQUENCE [LARGE SCALE GENOMIC DNA]</scope>
    <source>
        <strain evidence="6 7">DSM 23606</strain>
    </source>
</reference>
<evidence type="ECO:0000259" key="5">
    <source>
        <dbReference type="Pfam" id="PF21070"/>
    </source>
</evidence>
<evidence type="ECO:0000259" key="4">
    <source>
        <dbReference type="Pfam" id="PF14331"/>
    </source>
</evidence>
<keyword evidence="1" id="KW-1133">Transmembrane helix</keyword>
<gene>
    <name evidence="6" type="ORF">C7443_102445</name>
</gene>
<dbReference type="SUPFAM" id="SSF52540">
    <property type="entry name" value="P-loop containing nucleoside triphosphate hydrolases"/>
    <property type="match status" value="1"/>
</dbReference>
<dbReference type="InterPro" id="IPR048677">
    <property type="entry name" value="TssM1_hel"/>
</dbReference>
<dbReference type="InterPro" id="IPR053156">
    <property type="entry name" value="T6SS_TssM-like"/>
</dbReference>
<keyword evidence="7" id="KW-1185">Reference proteome</keyword>
<dbReference type="PANTHER" id="PTHR36153:SF1">
    <property type="entry name" value="TYPE VI SECRETION SYSTEM COMPONENT TSSM1"/>
    <property type="match status" value="1"/>
</dbReference>
<evidence type="ECO:0000313" key="6">
    <source>
        <dbReference type="EMBL" id="PWV64792.1"/>
    </source>
</evidence>
<evidence type="ECO:0000313" key="7">
    <source>
        <dbReference type="Proteomes" id="UP000246569"/>
    </source>
</evidence>
<dbReference type="Pfam" id="PF14331">
    <property type="entry name" value="IcmF-related_N"/>
    <property type="match status" value="1"/>
</dbReference>
<feature type="domain" description="Type VI secretion system component TssM1 helical" evidence="5">
    <location>
        <begin position="950"/>
        <end position="1049"/>
    </location>
</feature>
<feature type="transmembrane region" description="Helical" evidence="1">
    <location>
        <begin position="44"/>
        <end position="63"/>
    </location>
</feature>
<dbReference type="PANTHER" id="PTHR36153">
    <property type="entry name" value="INNER MEMBRANE PROTEIN-RELATED"/>
    <property type="match status" value="1"/>
</dbReference>
<dbReference type="InterPro" id="IPR010623">
    <property type="entry name" value="IcmF_C"/>
</dbReference>
<dbReference type="EMBL" id="QGTJ01000002">
    <property type="protein sequence ID" value="PWV64792.1"/>
    <property type="molecule type" value="Genomic_DNA"/>
</dbReference>
<feature type="transmembrane region" description="Helical" evidence="1">
    <location>
        <begin position="12"/>
        <end position="32"/>
    </location>
</feature>
<feature type="domain" description="IcmF-related" evidence="3">
    <location>
        <begin position="501"/>
        <end position="805"/>
    </location>
</feature>
<protein>
    <submittedName>
        <fullName evidence="6">Type VI secretion system protein ImpL</fullName>
    </submittedName>
</protein>
<dbReference type="RefSeq" id="WP_110017418.1">
    <property type="nucleotide sequence ID" value="NZ_QGTJ01000002.1"/>
</dbReference>
<evidence type="ECO:0000256" key="1">
    <source>
        <dbReference type="SAM" id="Phobius"/>
    </source>
</evidence>
<organism evidence="6 7">
    <name type="scientific">Plasticicumulans acidivorans</name>
    <dbReference type="NCBI Taxonomy" id="886464"/>
    <lineage>
        <taxon>Bacteria</taxon>
        <taxon>Pseudomonadati</taxon>
        <taxon>Pseudomonadota</taxon>
        <taxon>Gammaproteobacteria</taxon>
        <taxon>Candidatus Competibacteraceae</taxon>
        <taxon>Plasticicumulans</taxon>
    </lineage>
</organism>
<dbReference type="OrthoDB" id="9758229at2"/>
<evidence type="ECO:0000259" key="2">
    <source>
        <dbReference type="Pfam" id="PF06744"/>
    </source>
</evidence>
<feature type="transmembrane region" description="Helical" evidence="1">
    <location>
        <begin position="446"/>
        <end position="463"/>
    </location>
</feature>
<dbReference type="InterPro" id="IPR027417">
    <property type="entry name" value="P-loop_NTPase"/>
</dbReference>
<dbReference type="NCBIfam" id="TIGR03348">
    <property type="entry name" value="VI_IcmF"/>
    <property type="match status" value="1"/>
</dbReference>
<sequence length="1180" mass="129139">MKSFIKNWLVPLLALAAIALLIWFIGPLLAIGEWQPLDPELNRWILIAAVVLGWAIRRLVAALSQRKHERAMLAGVSEAKPDPAAQASAEEVATLGRRLEEALGVLKKARLGGKGEQQTLYQLPWYILIGPPGSGKTTALVNCGLNFPLAEQFGKGAIGGVGGTRNCDWWFTDEAVLLDTAGRYTTQDSDAAVDQAGWLGFLDLLKKHRRRRPISGALIAISVADLLTGSEAERSAHARAIRARVEELHQRLGIRFPIYVLLTKSDLVAGFTEFFDDLGREERQQVWGMTFPLATDPGSDTPLAGFAGEFDQLEARLSARLTERLQAERDPARRALLYGFPKNFLALRELLGSFLDEAFRPSAYAERPLLRGVYFTSGTQEGTPIDRLMASMAGGFGLGRQQLTAFSGGGRSYFLTRLFRETIFPEQGLAGTNLKLERRRAWLQRGAWAAVALVTLSMAGLWVNSYRANQALIAEVDADVTQVRQKLEALSAEQRDVLYTLPLLDAVRALPGGYAERKQGAPLTMGFGLYQGDMLGSEAQLLYRKLLRGVLLPRLTLRLEAQLRQPGAAPDFLYEGLKTYLMLEDPDHYDPAAIKAWITFDWDTTLPRDVTQEQRAALRAHLDALFEKRPLPLPLALDRTLIAQVRAQLVRLPMAKRVYNRLQRVAQQSNLPELRIVDAAGRDASLVLVRRSGKPLTDGVPGFWTLAGYDGLFRKSGTELAAQLAAESWVLGDDATIAPQDVPQLATDVRTLYLRDYQTQWENMLADVGVVSFGNTQQALDILRVLSGPNSPLKKWLETVATQTNLVAADEKSASGLAAKAADGAIDKLKQQLGNLIGQSGVATPSIAQAPQIDPVTARFADIAALVAKDQSGSAPIDRLLASLNNLFEKMNTLATTSGDALIKDAAAQVGQAASRLKLDADRAPPAIGGALKGMADGASQLTMGGVRTQLNAIWQSEVVDFYRASLAGRYPLSARSSREATLDDFGQFFGPGGRLDSFFKTYLASYVDQSTKPWRWQPNAPEKLGISAGVLVQFQNADAIREAFFRPGAQTPSVRLELRPITMDAEITQFLIDFDGQQLSYDHGPVRAAAMQWPSPNGIGTVRITINPPGLSGRSGLTYEGTWGLFHMLDQQGLSRGSERFTLNLEVDGRSASFELRAGSAFNPFRLRELTAFSLPDRL</sequence>
<accession>A0A317MZS0</accession>
<dbReference type="AlphaFoldDB" id="A0A317MZS0"/>
<proteinExistence type="predicted"/>
<dbReference type="Pfam" id="PF06761">
    <property type="entry name" value="IcmF-related"/>
    <property type="match status" value="1"/>
</dbReference>
<dbReference type="Proteomes" id="UP000246569">
    <property type="component" value="Unassembled WGS sequence"/>
</dbReference>
<name>A0A317MZS0_9GAMM</name>
<dbReference type="Pfam" id="PF21070">
    <property type="entry name" value="IcmF_helical"/>
    <property type="match status" value="1"/>
</dbReference>
<dbReference type="InterPro" id="IPR017731">
    <property type="entry name" value="TssM1-like"/>
</dbReference>
<feature type="domain" description="Type VI secretion system component TssM1 N-terminal" evidence="4">
    <location>
        <begin position="192"/>
        <end position="450"/>
    </location>
</feature>
<dbReference type="InterPro" id="IPR025743">
    <property type="entry name" value="TssM1_N"/>
</dbReference>
<evidence type="ECO:0000259" key="3">
    <source>
        <dbReference type="Pfam" id="PF06761"/>
    </source>
</evidence>
<keyword evidence="1" id="KW-0812">Transmembrane</keyword>
<feature type="domain" description="Type VI secretion system IcmF C-terminal" evidence="2">
    <location>
        <begin position="1058"/>
        <end position="1161"/>
    </location>
</feature>
<keyword evidence="1" id="KW-0472">Membrane</keyword>
<comment type="caution">
    <text evidence="6">The sequence shown here is derived from an EMBL/GenBank/DDBJ whole genome shotgun (WGS) entry which is preliminary data.</text>
</comment>